<feature type="compositionally biased region" description="Pro residues" evidence="1">
    <location>
        <begin position="310"/>
        <end position="518"/>
    </location>
</feature>
<name>A0AAD3HRW5_9CHLO</name>
<dbReference type="PRINTS" id="PR01217">
    <property type="entry name" value="PRICHEXTENSN"/>
</dbReference>
<feature type="chain" id="PRO_5042264168" evidence="3">
    <location>
        <begin position="24"/>
        <end position="1717"/>
    </location>
</feature>
<keyword evidence="3" id="KW-0732">Signal</keyword>
<organism evidence="4 5">
    <name type="scientific">Astrephomene gubernaculifera</name>
    <dbReference type="NCBI Taxonomy" id="47775"/>
    <lineage>
        <taxon>Eukaryota</taxon>
        <taxon>Viridiplantae</taxon>
        <taxon>Chlorophyta</taxon>
        <taxon>core chlorophytes</taxon>
        <taxon>Chlorophyceae</taxon>
        <taxon>CS clade</taxon>
        <taxon>Chlamydomonadales</taxon>
        <taxon>Astrephomenaceae</taxon>
        <taxon>Astrephomene</taxon>
    </lineage>
</organism>
<feature type="compositionally biased region" description="Pro residues" evidence="1">
    <location>
        <begin position="592"/>
        <end position="615"/>
    </location>
</feature>
<feature type="compositionally biased region" description="Basic and acidic residues" evidence="1">
    <location>
        <begin position="574"/>
        <end position="585"/>
    </location>
</feature>
<accession>A0AAD3HRW5</accession>
<reference evidence="4 5" key="1">
    <citation type="journal article" date="2021" name="Sci. Rep.">
        <title>Genome sequencing of the multicellular alga Astrephomene provides insights into convergent evolution of germ-soma differentiation.</title>
        <authorList>
            <person name="Yamashita S."/>
            <person name="Yamamoto K."/>
            <person name="Matsuzaki R."/>
            <person name="Suzuki S."/>
            <person name="Yamaguchi H."/>
            <person name="Hirooka S."/>
            <person name="Minakuchi Y."/>
            <person name="Miyagishima S."/>
            <person name="Kawachi M."/>
            <person name="Toyoda A."/>
            <person name="Nozaki H."/>
        </authorList>
    </citation>
    <scope>NUCLEOTIDE SEQUENCE [LARGE SCALE GENOMIC DNA]</scope>
    <source>
        <strain evidence="4 5">NIES-4017</strain>
    </source>
</reference>
<dbReference type="PANTHER" id="PTHR24216">
    <property type="entry name" value="PAXILLIN-RELATED"/>
    <property type="match status" value="1"/>
</dbReference>
<keyword evidence="5" id="KW-1185">Reference proteome</keyword>
<feature type="compositionally biased region" description="Gly residues" evidence="1">
    <location>
        <begin position="688"/>
        <end position="698"/>
    </location>
</feature>
<comment type="caution">
    <text evidence="4">The sequence shown here is derived from an EMBL/GenBank/DDBJ whole genome shotgun (WGS) entry which is preliminary data.</text>
</comment>
<feature type="compositionally biased region" description="Pro residues" evidence="1">
    <location>
        <begin position="720"/>
        <end position="858"/>
    </location>
</feature>
<dbReference type="Proteomes" id="UP001054857">
    <property type="component" value="Unassembled WGS sequence"/>
</dbReference>
<feature type="signal peptide" evidence="3">
    <location>
        <begin position="1"/>
        <end position="23"/>
    </location>
</feature>
<evidence type="ECO:0000256" key="2">
    <source>
        <dbReference type="SAM" id="Phobius"/>
    </source>
</evidence>
<feature type="region of interest" description="Disordered" evidence="1">
    <location>
        <begin position="551"/>
        <end position="861"/>
    </location>
</feature>
<evidence type="ECO:0000256" key="1">
    <source>
        <dbReference type="SAM" id="MobiDB-lite"/>
    </source>
</evidence>
<keyword evidence="2" id="KW-0812">Transmembrane</keyword>
<proteinExistence type="predicted"/>
<sequence length="1717" mass="180764">MRAGCTGVLALVLLLAVAPAVYGAVVYKTGTNGCPINAYDYCNYTSGGNKTICPNCAGCKTIDGYGGNVQACRLPYSLNGIVLDEDICPGSIQSKPIYTNSDSSSERAIGTLVTFRTSAGWLIATVRLDCPWLSYFSYNGKVPSSTIAAASASTNANVTRRRRMLGNSVSCPSLTTDGSVLYGKGNGQYQNGKPDTRSTLSVAYVGSKGSVYEQVPMFRYQNNGDGSNNNEDNGGDGWYSCYTFMHQMTNVATTCEKVKNGMVSLTLPLVYKVTSDGNKCSVTSQSSTAKTSPDTPISCADTSCQVLNTPSPPSPSPLPPSPSPRPPSPSPLPPSPSPLPPSPSPRPPSPQPPSPTPPSPQPPSPQPPSPTPPSPQPPSPQPPSPQPPSPQPPSPTPPSPQPPSPTPPSPPVVSPSPPPFPAPPSQPPSPVPPSPMPPSPSPLPPSPQPPSPVPPSPQPPSPMPPSPQPPSPVPPSPSPPSPLPPSPVPPSPQPPSPLPPSPLPPSPTPPSPTPPLPPAATDDDGKGRCYPVYDSNGNVVDKTCIYIIIPPTSAVQLDPNGNLITSSGVNNTEDIAKEEKKDGSLKDTPASSSPPPPSPSPSPPSPSPSPPPPSPSSNNSTNNTTEERDNKPTIVKDDGEDDPVKNYLNPPVLPDDKGTSYGVDSPALEGPGTFTERTSRGSDTALGSGEGQTPGGSGTDYPVEVVANYTNGGMTVMLPSPSPSPPSPSPSPPSPTPEPPSPSPPSPSPDPPSPSPPSPTPEPPSPSPPSPSPDPPSPTPPSPSPLPPSPVASSNPPPSPSPDPPSPQPPSPSPLPPSPVPPSPSPLPPSPVPPSPSPLPPSPQPPSPMPPSPIPPSPSTSLSLCACPPLLTAGQTNCASVYNNTVPVHWYSRLLNKTIATQCVDAPTTDPVTGALVFPICWRRSCVVQNGSLDLDDIDLTAPNVTLPAEYQQSSVGIALTMLRPSCAEETWAEGYPVNDDKYNPLLFNEADTVTTPGGGLAKFTAHLMVPQYCDDRSAAFLLNVMPVQLVDVVYNMCPKHAIPDKANGNADCPVGKVMVLLDITDSNWNKDYSYSTVKQCVDPANYDLFSGEMAISYCWSFGQLPDQFAIRPFRISIPNVTDYNIKSMPGGSWNTSVNMPINRGVTVTLKVNPATGDPILIQKSGKYTLPSTGISSVDLEILVPMGLDDQSVSVQMFGPPNPPSPDVICPCPTAVPSDGVCPGNTALMTASLVANPNVTQHGCVPSPYWDGAKGELMFSHCWRYLCLSNDFQKQDYFLDLEFTEKYNVQNVPAGNHTLSWFKPKVVDMFLKFKYFDQVNPDDYAQFSSRNGQSQSITIPTGGVRQMAVRFKIPYNMIYDTNSGSVNLNADPARLVPSPPPPLALTNYSYTVNRTASILRSQIFVDDVINSTSFNISAVADQFSSDIQGTLSSYIMSSEVSFPDYGLVKSCTPTDVQNVLNQVASKYGISVDELSGSCQYNYVKPGSVSNVTTSGRRRRGRSLQQTSANTSTVCYPRITITISLPLNTPMTGNASDAVAAATNAANAVYNALGSDACYVPTGSESTVGTLVTFSTSNPKATCEYLLQAFASANNLTADQVRTFNCGGYEPKKKYPVGLIVLWAVLGALTLVVIGVGIFMLVSWRARRKANMHYIEEGKQAPQNTKPPRVVPYDATANYQYKVGAAVSEGLDRPDSPTRKLRLFAVPPLSINNKVVPV</sequence>
<protein>
    <submittedName>
        <fullName evidence="4">Uncharacterized protein</fullName>
    </submittedName>
</protein>
<feature type="compositionally biased region" description="Polar residues" evidence="1">
    <location>
        <begin position="277"/>
        <end position="309"/>
    </location>
</feature>
<feature type="transmembrane region" description="Helical" evidence="2">
    <location>
        <begin position="1619"/>
        <end position="1641"/>
    </location>
</feature>
<feature type="compositionally biased region" description="Polar residues" evidence="1">
    <location>
        <begin position="562"/>
        <end position="573"/>
    </location>
</feature>
<gene>
    <name evidence="4" type="ORF">Agub_g12928</name>
</gene>
<dbReference type="PANTHER" id="PTHR24216:SF65">
    <property type="entry name" value="PAXILLIN-LIKE PROTEIN 1"/>
    <property type="match status" value="1"/>
</dbReference>
<evidence type="ECO:0000313" key="5">
    <source>
        <dbReference type="Proteomes" id="UP001054857"/>
    </source>
</evidence>
<feature type="region of interest" description="Disordered" evidence="1">
    <location>
        <begin position="277"/>
        <end position="536"/>
    </location>
</feature>
<evidence type="ECO:0000256" key="3">
    <source>
        <dbReference type="SAM" id="SignalP"/>
    </source>
</evidence>
<keyword evidence="2" id="KW-1133">Transmembrane helix</keyword>
<dbReference type="EMBL" id="BMAR01000040">
    <property type="protein sequence ID" value="GFR50676.1"/>
    <property type="molecule type" value="Genomic_DNA"/>
</dbReference>
<feature type="compositionally biased region" description="Basic and acidic residues" evidence="1">
    <location>
        <begin position="625"/>
        <end position="637"/>
    </location>
</feature>
<keyword evidence="2" id="KW-0472">Membrane</keyword>
<evidence type="ECO:0000313" key="4">
    <source>
        <dbReference type="EMBL" id="GFR50676.1"/>
    </source>
</evidence>